<comment type="function">
    <text evidence="3">Part of a sulfur-relay system required for 2-thiolation of 5-methylaminomethyl-2-thiouridine (mnm(5)s(2)U) at tRNA wobble positions. Could accept sulfur from TusD.</text>
</comment>
<dbReference type="Pfam" id="PF04358">
    <property type="entry name" value="DsrC"/>
    <property type="match status" value="1"/>
</dbReference>
<keyword evidence="5 7" id="KW-0808">Transferase</keyword>
<keyword evidence="2" id="KW-0963">Cytoplasm</keyword>
<proteinExistence type="inferred from homology"/>
<dbReference type="Gene3D" id="3.30.1420.10">
    <property type="match status" value="1"/>
</dbReference>
<dbReference type="Proteomes" id="UP000296144">
    <property type="component" value="Unassembled WGS sequence"/>
</dbReference>
<comment type="caution">
    <text evidence="7">The sequence shown here is derived from an EMBL/GenBank/DDBJ whole genome shotgun (WGS) entry which is preliminary data.</text>
</comment>
<dbReference type="PIRSF" id="PIRSF006223">
    <property type="entry name" value="DsrC_TusE"/>
    <property type="match status" value="1"/>
</dbReference>
<dbReference type="InterPro" id="IPR042072">
    <property type="entry name" value="DsrC-like_C"/>
</dbReference>
<dbReference type="PANTHER" id="PTHR37010:SF1">
    <property type="entry name" value="SULFURTRANSFERASE TUSE"/>
    <property type="match status" value="1"/>
</dbReference>
<dbReference type="AlphaFoldDB" id="A0A2P5SWX8"/>
<feature type="active site" description="Cysteine persulfide intermediate" evidence="6">
    <location>
        <position position="107"/>
    </location>
</feature>
<gene>
    <name evidence="7" type="ORF">CRV10_01175</name>
</gene>
<evidence type="ECO:0000313" key="8">
    <source>
        <dbReference type="Proteomes" id="UP000296144"/>
    </source>
</evidence>
<dbReference type="InterPro" id="IPR025526">
    <property type="entry name" value="DsrC-like_dom_sf"/>
</dbReference>
<dbReference type="GO" id="GO:0016740">
    <property type="term" value="F:transferase activity"/>
    <property type="evidence" value="ECO:0007669"/>
    <property type="project" value="UniProtKB-KW"/>
</dbReference>
<dbReference type="RefSeq" id="WP_136130011.1">
    <property type="nucleotide sequence ID" value="NZ_PDKU01000001.1"/>
</dbReference>
<organism evidence="7 8">
    <name type="scientific">Candidatus Pantoea edessiphila</name>
    <dbReference type="NCBI Taxonomy" id="2044610"/>
    <lineage>
        <taxon>Bacteria</taxon>
        <taxon>Pseudomonadati</taxon>
        <taxon>Pseudomonadota</taxon>
        <taxon>Gammaproteobacteria</taxon>
        <taxon>Enterobacterales</taxon>
        <taxon>Erwiniaceae</taxon>
        <taxon>Pantoea</taxon>
    </lineage>
</organism>
<dbReference type="PANTHER" id="PTHR37010">
    <property type="entry name" value="SULFURTRANSFERASE TUSE"/>
    <property type="match status" value="1"/>
</dbReference>
<dbReference type="SUPFAM" id="SSF69721">
    <property type="entry name" value="DsrC, the gamma subunit of dissimilatory sulfite reductase"/>
    <property type="match status" value="1"/>
</dbReference>
<dbReference type="InterPro" id="IPR007453">
    <property type="entry name" value="DsrC/TusE"/>
</dbReference>
<evidence type="ECO:0000256" key="2">
    <source>
        <dbReference type="ARBA" id="ARBA00022490"/>
    </source>
</evidence>
<dbReference type="InterPro" id="IPR043163">
    <property type="entry name" value="DsrC-like_N"/>
</dbReference>
<dbReference type="GO" id="GO:0002143">
    <property type="term" value="P:tRNA wobble position uridine thiolation"/>
    <property type="evidence" value="ECO:0007669"/>
    <property type="project" value="TreeGrafter"/>
</dbReference>
<dbReference type="GO" id="GO:0097163">
    <property type="term" value="F:sulfur carrier activity"/>
    <property type="evidence" value="ECO:0007669"/>
    <property type="project" value="TreeGrafter"/>
</dbReference>
<dbReference type="OrthoDB" id="9786347at2"/>
<evidence type="ECO:0000256" key="3">
    <source>
        <dbReference type="ARBA" id="ARBA00025277"/>
    </source>
</evidence>
<evidence type="ECO:0000256" key="5">
    <source>
        <dbReference type="PIRNR" id="PIRNR006223"/>
    </source>
</evidence>
<comment type="similarity">
    <text evidence="5">Belongs to the dsrC/tusE family.</text>
</comment>
<dbReference type="NCBIfam" id="TIGR03342">
    <property type="entry name" value="dsrC_tusE_dsvC"/>
    <property type="match status" value="1"/>
</dbReference>
<name>A0A2P5SWX8_9GAMM</name>
<evidence type="ECO:0000256" key="4">
    <source>
        <dbReference type="ARBA" id="ARBA00025918"/>
    </source>
</evidence>
<dbReference type="EC" id="2.8.1.-" evidence="5"/>
<dbReference type="EMBL" id="PDKU01000001">
    <property type="protein sequence ID" value="PPI86848.1"/>
    <property type="molecule type" value="Genomic_DNA"/>
</dbReference>
<sequence>MKLNNKNIEFDFEGYLKNIDEWNESIAIQIAEKENILMNKERWNIVYLMRSFYLQYRISPTTRMLVRATADKYGREKGNSIYLVKLFPEGIIKQASKIAGIPKPSKCL</sequence>
<evidence type="ECO:0000256" key="6">
    <source>
        <dbReference type="PIRSR" id="PIRSR006223-50"/>
    </source>
</evidence>
<keyword evidence="8" id="KW-1185">Reference proteome</keyword>
<evidence type="ECO:0000313" key="7">
    <source>
        <dbReference type="EMBL" id="PPI86848.1"/>
    </source>
</evidence>
<protein>
    <recommendedName>
        <fullName evidence="5">Sulfurtransferase</fullName>
        <ecNumber evidence="5">2.8.1.-</ecNumber>
    </recommendedName>
</protein>
<accession>A0A2P5SWX8</accession>
<dbReference type="GO" id="GO:0005737">
    <property type="term" value="C:cytoplasm"/>
    <property type="evidence" value="ECO:0007669"/>
    <property type="project" value="UniProtKB-SubCell"/>
</dbReference>
<comment type="subcellular location">
    <subcellularLocation>
        <location evidence="1">Cytoplasm</location>
    </subcellularLocation>
</comment>
<comment type="subunit">
    <text evidence="4">Interacts with the TusBCD complex. Interacts with MnmA.</text>
</comment>
<evidence type="ECO:0000256" key="1">
    <source>
        <dbReference type="ARBA" id="ARBA00004496"/>
    </source>
</evidence>
<dbReference type="Gene3D" id="1.10.10.370">
    <property type="entry name" value="DsrC-like protein, C-terminal domain"/>
    <property type="match status" value="1"/>
</dbReference>
<reference evidence="7 8" key="1">
    <citation type="journal article" date="2018" name="Genome Biol. Evol.">
        <title>Cladogenesis and Genomic Streamlining in Extracellular Endosymbionts of Tropical Stink Bugs.</title>
        <authorList>
            <person name="Otero-Bravo A."/>
            <person name="Goffredi S."/>
            <person name="Sabree Z.L."/>
        </authorList>
    </citation>
    <scope>NUCLEOTIDE SEQUENCE [LARGE SCALE GENOMIC DNA]</scope>
    <source>
        <strain evidence="7 8">SoEL</strain>
    </source>
</reference>